<dbReference type="InterPro" id="IPR050245">
    <property type="entry name" value="PrsA_foldase"/>
</dbReference>
<dbReference type="Pfam" id="PF13624">
    <property type="entry name" value="SurA_N_3"/>
    <property type="match status" value="1"/>
</dbReference>
<dbReference type="RefSeq" id="WP_263334861.1">
    <property type="nucleotide sequence ID" value="NZ_JAGSYH010000002.1"/>
</dbReference>
<reference evidence="4" key="1">
    <citation type="journal article" date="2019" name="Int. J. Syst. Evol. Microbiol.">
        <title>The Global Catalogue of Microorganisms (GCM) 10K type strain sequencing project: providing services to taxonomists for standard genome sequencing and annotation.</title>
        <authorList>
            <consortium name="The Broad Institute Genomics Platform"/>
            <consortium name="The Broad Institute Genome Sequencing Center for Infectious Disease"/>
            <person name="Wu L."/>
            <person name="Ma J."/>
        </authorList>
    </citation>
    <scope>NUCLEOTIDE SEQUENCE [LARGE SCALE GENOMIC DNA]</scope>
    <source>
        <strain evidence="4">JCM 4087</strain>
    </source>
</reference>
<dbReference type="PANTHER" id="PTHR47245">
    <property type="entry name" value="PEPTIDYLPROLYL ISOMERASE"/>
    <property type="match status" value="1"/>
</dbReference>
<dbReference type="PROSITE" id="PS50198">
    <property type="entry name" value="PPIC_PPIASE_2"/>
    <property type="match status" value="1"/>
</dbReference>
<gene>
    <name evidence="3" type="ORF">ACFPT7_01255</name>
</gene>
<dbReference type="Proteomes" id="UP001596091">
    <property type="component" value="Unassembled WGS sequence"/>
</dbReference>
<dbReference type="InterPro" id="IPR027304">
    <property type="entry name" value="Trigger_fact/SurA_dom_sf"/>
</dbReference>
<dbReference type="SUPFAM" id="SSF109998">
    <property type="entry name" value="Triger factor/SurA peptide-binding domain-like"/>
    <property type="match status" value="1"/>
</dbReference>
<dbReference type="Gene3D" id="3.10.50.40">
    <property type="match status" value="1"/>
</dbReference>
<evidence type="ECO:0000313" key="3">
    <source>
        <dbReference type="EMBL" id="MFC5860914.1"/>
    </source>
</evidence>
<dbReference type="InterPro" id="IPR046357">
    <property type="entry name" value="PPIase_dom_sf"/>
</dbReference>
<dbReference type="Gene3D" id="1.10.4030.10">
    <property type="entry name" value="Porin chaperone SurA, peptide-binding domain"/>
    <property type="match status" value="1"/>
</dbReference>
<organism evidence="3 4">
    <name type="scientific">Acidicapsa dinghuensis</name>
    <dbReference type="NCBI Taxonomy" id="2218256"/>
    <lineage>
        <taxon>Bacteria</taxon>
        <taxon>Pseudomonadati</taxon>
        <taxon>Acidobacteriota</taxon>
        <taxon>Terriglobia</taxon>
        <taxon>Terriglobales</taxon>
        <taxon>Acidobacteriaceae</taxon>
        <taxon>Acidicapsa</taxon>
    </lineage>
</organism>
<evidence type="ECO:0000313" key="4">
    <source>
        <dbReference type="Proteomes" id="UP001596091"/>
    </source>
</evidence>
<name>A0ABW1E9B8_9BACT</name>
<accession>A0ABW1E9B8</accession>
<dbReference type="InterPro" id="IPR000297">
    <property type="entry name" value="PPIase_PpiC"/>
</dbReference>
<proteinExistence type="predicted"/>
<protein>
    <submittedName>
        <fullName evidence="3">SurA N-terminal domain-containing protein</fullName>
    </submittedName>
</protein>
<evidence type="ECO:0000259" key="2">
    <source>
        <dbReference type="PROSITE" id="PS50198"/>
    </source>
</evidence>
<dbReference type="PANTHER" id="PTHR47245:SF2">
    <property type="entry name" value="PEPTIDYL-PROLYL CIS-TRANS ISOMERASE HP_0175-RELATED"/>
    <property type="match status" value="1"/>
</dbReference>
<dbReference type="Pfam" id="PF13616">
    <property type="entry name" value="Rotamase_3"/>
    <property type="match status" value="1"/>
</dbReference>
<dbReference type="SUPFAM" id="SSF54534">
    <property type="entry name" value="FKBP-like"/>
    <property type="match status" value="1"/>
</dbReference>
<feature type="domain" description="PpiC" evidence="2">
    <location>
        <begin position="183"/>
        <end position="304"/>
    </location>
</feature>
<dbReference type="EMBL" id="JBHSPH010000001">
    <property type="protein sequence ID" value="MFC5860914.1"/>
    <property type="molecule type" value="Genomic_DNA"/>
</dbReference>
<keyword evidence="4" id="KW-1185">Reference proteome</keyword>
<keyword evidence="1" id="KW-0697">Rotamase</keyword>
<evidence type="ECO:0000256" key="1">
    <source>
        <dbReference type="PROSITE-ProRule" id="PRU00278"/>
    </source>
</evidence>
<keyword evidence="1" id="KW-0413">Isomerase</keyword>
<sequence length="362" mass="40510">MPSASDMYRTCSFPAARKAAGVVSLALVLGVAGCHRSPSANVIATVNGKEIPVSELDRVYKQSVDPSAPPLSREEEGVKRLQFLHSLIENEILQQRAAKLNLVATDEEVDAKVTDMKSPYTQEEFDQKLKERNETLQDLRRDIRNDLTRSKLMNKEIESKINVTDADISNYYNAHKSDFNLIEPDYHLARIVVSNQPSKQVANLQNNKATNDAEAKKKIQLLRSRLDSGADFYSLAAQFSEDSTSSPSGGDIGFIPESQLREIPDVFNAIDKLKAGQATDVLPTFQGEGSSRKTTGYAIYLLIEKRPAGQRELNNPNVRQSIRQLLRNNHQQLLQQAYIEMLYDDAKVHNYLAEDIFKKGGL</sequence>
<comment type="caution">
    <text evidence="3">The sequence shown here is derived from an EMBL/GenBank/DDBJ whole genome shotgun (WGS) entry which is preliminary data.</text>
</comment>